<feature type="region of interest" description="Disordered" evidence="1">
    <location>
        <begin position="114"/>
        <end position="134"/>
    </location>
</feature>
<evidence type="ECO:0000313" key="3">
    <source>
        <dbReference type="Proteomes" id="UP000255168"/>
    </source>
</evidence>
<gene>
    <name evidence="2" type="ORF">CBM2607_10717</name>
</gene>
<reference evidence="2 3" key="1">
    <citation type="submission" date="2018-01" db="EMBL/GenBank/DDBJ databases">
        <authorList>
            <person name="Clerissi C."/>
        </authorList>
    </citation>
    <scope>NUCLEOTIDE SEQUENCE [LARGE SCALE GENOMIC DNA]</scope>
    <source>
        <strain evidence="2">Cupriavidus taiwanensis STM 6160</strain>
    </source>
</reference>
<dbReference type="AlphaFoldDB" id="A0A375H6H9"/>
<sequence length="134" mass="14882">MASVSNFGFPPLDGRASSKKPGHAPGARLQCPMRTISHRYFFAMQQKLAARRNKSGTFWLWRLRQGSRPNHAFLLFSKTYPALAYSSQICLREQKPGTEGKSETRAANTLARVRRRGSVSGRPPQPRAGIGLAL</sequence>
<proteinExistence type="predicted"/>
<feature type="region of interest" description="Disordered" evidence="1">
    <location>
        <begin position="1"/>
        <end position="28"/>
    </location>
</feature>
<evidence type="ECO:0000313" key="2">
    <source>
        <dbReference type="EMBL" id="SPD45780.1"/>
    </source>
</evidence>
<evidence type="ECO:0000256" key="1">
    <source>
        <dbReference type="SAM" id="MobiDB-lite"/>
    </source>
</evidence>
<name>A0A375H6H9_9BURK</name>
<dbReference type="EMBL" id="LT984806">
    <property type="protein sequence ID" value="SPD45780.1"/>
    <property type="molecule type" value="Genomic_DNA"/>
</dbReference>
<organism evidence="2 3">
    <name type="scientific">Cupriavidus neocaledonicus</name>
    <dbReference type="NCBI Taxonomy" id="1040979"/>
    <lineage>
        <taxon>Bacteria</taxon>
        <taxon>Pseudomonadati</taxon>
        <taxon>Pseudomonadota</taxon>
        <taxon>Betaproteobacteria</taxon>
        <taxon>Burkholderiales</taxon>
        <taxon>Burkholderiaceae</taxon>
        <taxon>Cupriavidus</taxon>
    </lineage>
</organism>
<accession>A0A375H6H9</accession>
<protein>
    <submittedName>
        <fullName evidence="2">Uncharacterized protein</fullName>
    </submittedName>
</protein>
<dbReference type="Proteomes" id="UP000255168">
    <property type="component" value="Chromosome I"/>
</dbReference>